<dbReference type="InterPro" id="IPR056884">
    <property type="entry name" value="NPHP3-like_N"/>
</dbReference>
<keyword evidence="3" id="KW-1185">Reference proteome</keyword>
<evidence type="ECO:0000313" key="4">
    <source>
        <dbReference type="RefSeq" id="XP_030986377.1"/>
    </source>
</evidence>
<reference evidence="4" key="1">
    <citation type="journal article" date="2019" name="Mol. Biol. Evol.">
        <title>Blast fungal genomes show frequent chromosomal changes, gene gains and losses, and effector gene turnover.</title>
        <authorList>
            <person name="Gomez Luciano L.B."/>
            <person name="Jason Tsai I."/>
            <person name="Chuma I."/>
            <person name="Tosa Y."/>
            <person name="Chen Y.H."/>
            <person name="Li J.Y."/>
            <person name="Li M.Y."/>
            <person name="Jade Lu M.Y."/>
            <person name="Nakayashiki H."/>
            <person name="Li W.H."/>
        </authorList>
    </citation>
    <scope>NUCLEOTIDE SEQUENCE</scope>
    <source>
        <strain evidence="4">NI907</strain>
    </source>
</reference>
<dbReference type="Proteomes" id="UP000515153">
    <property type="component" value="Unplaced"/>
</dbReference>
<evidence type="ECO:0000313" key="3">
    <source>
        <dbReference type="Proteomes" id="UP000515153"/>
    </source>
</evidence>
<sequence>SIIQHLEKKNTSPVASFLFSADSGNRADPFIIARSWVSQFISQSRDAFELACDKQNIQCRKTASTTEVIQLLREILQKLPQCICVVDGLDKCKSIGSWSALQNRSLSSFIRAITHAASKTASRILLVSREDQDIRNEISDFTSRPVGIEFSEYKISPPDVQPDATLVSQSIVNRKLSNKEQPVRDKIVQRMVDRSGSMLLHIRLMETDLRGGKNQKQLEHIVDQAPVELNGLYDRSWERIMGRQRQTEAKLLQYSDSPITISEITEALLAINEDSGSTFEEELLDDIDESFVKTEIIELCYSLVELRATASIGSIGSRTLHLTHFTVREYLLQRDPTSGAKLQTNGSMQPLNISLQNNILACDI</sequence>
<evidence type="ECO:0000256" key="1">
    <source>
        <dbReference type="ARBA" id="ARBA00022737"/>
    </source>
</evidence>
<evidence type="ECO:0000259" key="2">
    <source>
        <dbReference type="Pfam" id="PF24883"/>
    </source>
</evidence>
<reference evidence="4" key="3">
    <citation type="submission" date="2025-08" db="UniProtKB">
        <authorList>
            <consortium name="RefSeq"/>
        </authorList>
    </citation>
    <scope>IDENTIFICATION</scope>
    <source>
        <strain evidence="4">NI907</strain>
    </source>
</reference>
<name>A0A6P8BGW4_PYRGI</name>
<feature type="non-terminal residue" evidence="4">
    <location>
        <position position="1"/>
    </location>
</feature>
<protein>
    <recommendedName>
        <fullName evidence="2">Nephrocystin 3-like N-terminal domain-containing protein</fullName>
    </recommendedName>
</protein>
<dbReference type="PANTHER" id="PTHR10039">
    <property type="entry name" value="AMELOGENIN"/>
    <property type="match status" value="1"/>
</dbReference>
<dbReference type="RefSeq" id="XP_030986377.1">
    <property type="nucleotide sequence ID" value="XM_031121124.1"/>
</dbReference>
<dbReference type="Pfam" id="PF24883">
    <property type="entry name" value="NPHP3_N"/>
    <property type="match status" value="1"/>
</dbReference>
<proteinExistence type="predicted"/>
<dbReference type="AlphaFoldDB" id="A0A6P8BGW4"/>
<accession>A0A6P8BGW4</accession>
<reference evidence="4" key="2">
    <citation type="submission" date="2019-10" db="EMBL/GenBank/DDBJ databases">
        <authorList>
            <consortium name="NCBI Genome Project"/>
        </authorList>
    </citation>
    <scope>NUCLEOTIDE SEQUENCE</scope>
    <source>
        <strain evidence="4">NI907</strain>
    </source>
</reference>
<dbReference type="KEGG" id="pgri:PgNI_01047"/>
<dbReference type="GeneID" id="41956038"/>
<organism evidence="3 4">
    <name type="scientific">Pyricularia grisea</name>
    <name type="common">Crabgrass-specific blast fungus</name>
    <name type="synonym">Magnaporthe grisea</name>
    <dbReference type="NCBI Taxonomy" id="148305"/>
    <lineage>
        <taxon>Eukaryota</taxon>
        <taxon>Fungi</taxon>
        <taxon>Dikarya</taxon>
        <taxon>Ascomycota</taxon>
        <taxon>Pezizomycotina</taxon>
        <taxon>Sordariomycetes</taxon>
        <taxon>Sordariomycetidae</taxon>
        <taxon>Magnaporthales</taxon>
        <taxon>Pyriculariaceae</taxon>
        <taxon>Pyricularia</taxon>
    </lineage>
</organism>
<gene>
    <name evidence="4" type="ORF">PgNI_01047</name>
</gene>
<dbReference type="PANTHER" id="PTHR10039:SF14">
    <property type="entry name" value="NACHT DOMAIN-CONTAINING PROTEIN"/>
    <property type="match status" value="1"/>
</dbReference>
<keyword evidence="1" id="KW-0677">Repeat</keyword>
<feature type="domain" description="Nephrocystin 3-like N-terminal" evidence="2">
    <location>
        <begin position="1"/>
        <end position="129"/>
    </location>
</feature>